<feature type="transmembrane region" description="Helical" evidence="1">
    <location>
        <begin position="109"/>
        <end position="127"/>
    </location>
</feature>
<sequence length="134" mass="15592">MLQSHYNSVIEILIKVEVTLIQHQRYMKRHIRCMIYERCKNVLVAVCIHEKCIPRIVIVTNSRHQQLVSRGHRRKQDTGILISAEFRQHSKATRAIDNRENLSNAESEAILILGFALAAMAPMVLYFNSHCVRR</sequence>
<keyword evidence="1" id="KW-1133">Transmembrane helix</keyword>
<reference evidence="2" key="2">
    <citation type="submission" date="2018-07" db="EMBL/GenBank/DDBJ databases">
        <authorList>
            <person name="Mckenzie S.K."/>
            <person name="Kronauer D.J.C."/>
        </authorList>
    </citation>
    <scope>NUCLEOTIDE SEQUENCE</scope>
    <source>
        <strain evidence="2">Clonal line C1</strain>
    </source>
</reference>
<dbReference type="AlphaFoldDB" id="A0A3L8DS62"/>
<reference evidence="2" key="1">
    <citation type="journal article" date="2018" name="Genome Res.">
        <title>The genomic architecture and molecular evolution of ant odorant receptors.</title>
        <authorList>
            <person name="McKenzie S.K."/>
            <person name="Kronauer D.J.C."/>
        </authorList>
    </citation>
    <scope>NUCLEOTIDE SEQUENCE [LARGE SCALE GENOMIC DNA]</scope>
    <source>
        <strain evidence="2">Clonal line C1</strain>
    </source>
</reference>
<accession>A0A3L8DS62</accession>
<dbReference type="EMBL" id="QOIP01000005">
    <property type="protein sequence ID" value="RLU22699.1"/>
    <property type="molecule type" value="Genomic_DNA"/>
</dbReference>
<organism evidence="2">
    <name type="scientific">Ooceraea biroi</name>
    <name type="common">Clonal raider ant</name>
    <name type="synonym">Cerapachys biroi</name>
    <dbReference type="NCBI Taxonomy" id="2015173"/>
    <lineage>
        <taxon>Eukaryota</taxon>
        <taxon>Metazoa</taxon>
        <taxon>Ecdysozoa</taxon>
        <taxon>Arthropoda</taxon>
        <taxon>Hexapoda</taxon>
        <taxon>Insecta</taxon>
        <taxon>Pterygota</taxon>
        <taxon>Neoptera</taxon>
        <taxon>Endopterygota</taxon>
        <taxon>Hymenoptera</taxon>
        <taxon>Apocrita</taxon>
        <taxon>Aculeata</taxon>
        <taxon>Formicoidea</taxon>
        <taxon>Formicidae</taxon>
        <taxon>Dorylinae</taxon>
        <taxon>Ooceraea</taxon>
    </lineage>
</organism>
<gene>
    <name evidence="2" type="ORF">DMN91_004977</name>
</gene>
<proteinExistence type="predicted"/>
<dbReference type="Proteomes" id="UP000279307">
    <property type="component" value="Chromosome 5"/>
</dbReference>
<keyword evidence="1" id="KW-0472">Membrane</keyword>
<evidence type="ECO:0000256" key="1">
    <source>
        <dbReference type="SAM" id="Phobius"/>
    </source>
</evidence>
<name>A0A3L8DS62_OOCBI</name>
<comment type="caution">
    <text evidence="2">The sequence shown here is derived from an EMBL/GenBank/DDBJ whole genome shotgun (WGS) entry which is preliminary data.</text>
</comment>
<protein>
    <submittedName>
        <fullName evidence="2">Uncharacterized protein</fullName>
    </submittedName>
</protein>
<evidence type="ECO:0000313" key="2">
    <source>
        <dbReference type="EMBL" id="RLU22699.1"/>
    </source>
</evidence>
<keyword evidence="1" id="KW-0812">Transmembrane</keyword>